<dbReference type="InterPro" id="IPR046843">
    <property type="entry name" value="LonB_AAA-LID"/>
</dbReference>
<dbReference type="Pfam" id="PF05362">
    <property type="entry name" value="Lon_C"/>
    <property type="match status" value="1"/>
</dbReference>
<evidence type="ECO:0000256" key="4">
    <source>
        <dbReference type="SAM" id="MobiDB-lite"/>
    </source>
</evidence>
<accession>A0A2R6Y0K2</accession>
<keyword evidence="1 2" id="KW-0645">Protease</keyword>
<dbReference type="InterPro" id="IPR027417">
    <property type="entry name" value="P-loop_NTPase"/>
</dbReference>
<comment type="catalytic activity">
    <reaction evidence="2">
        <text>Hydrolysis of proteins in presence of ATP.</text>
        <dbReference type="EC" id="3.4.21.53"/>
    </reaction>
</comment>
<feature type="compositionally biased region" description="Basic and acidic residues" evidence="4">
    <location>
        <begin position="819"/>
        <end position="833"/>
    </location>
</feature>
<dbReference type="Gene3D" id="3.30.230.10">
    <property type="match status" value="1"/>
</dbReference>
<feature type="coiled-coil region" evidence="3">
    <location>
        <begin position="192"/>
        <end position="240"/>
    </location>
</feature>
<dbReference type="EC" id="3.4.21.53" evidence="2"/>
<dbReference type="GO" id="GO:0030163">
    <property type="term" value="P:protein catabolic process"/>
    <property type="evidence" value="ECO:0007669"/>
    <property type="project" value="InterPro"/>
</dbReference>
<feature type="region of interest" description="Disordered" evidence="4">
    <location>
        <begin position="806"/>
        <end position="833"/>
    </location>
</feature>
<feature type="active site" evidence="2">
    <location>
        <position position="666"/>
    </location>
</feature>
<evidence type="ECO:0000313" key="7">
    <source>
        <dbReference type="Proteomes" id="UP000244338"/>
    </source>
</evidence>
<dbReference type="InterPro" id="IPR020568">
    <property type="entry name" value="Ribosomal_Su5_D2-typ_SF"/>
</dbReference>
<comment type="similarity">
    <text evidence="2">Belongs to the peptidase S16 family.</text>
</comment>
<evidence type="ECO:0000256" key="1">
    <source>
        <dbReference type="ARBA" id="ARBA00022670"/>
    </source>
</evidence>
<dbReference type="GO" id="GO:0006508">
    <property type="term" value="P:proteolysis"/>
    <property type="evidence" value="ECO:0007669"/>
    <property type="project" value="UniProtKB-KW"/>
</dbReference>
<dbReference type="PRINTS" id="PR00830">
    <property type="entry name" value="ENDOLAPTASE"/>
</dbReference>
<evidence type="ECO:0000256" key="2">
    <source>
        <dbReference type="PROSITE-ProRule" id="PRU01122"/>
    </source>
</evidence>
<gene>
    <name evidence="6" type="ORF">BSOLF_0734</name>
</gene>
<organism evidence="6 7">
    <name type="scientific">Candidatus Carbonibacillus altaicus</name>
    <dbReference type="NCBI Taxonomy" id="2163959"/>
    <lineage>
        <taxon>Bacteria</taxon>
        <taxon>Bacillati</taxon>
        <taxon>Bacillota</taxon>
        <taxon>Bacilli</taxon>
        <taxon>Bacillales</taxon>
        <taxon>Candidatus Carbonibacillus</taxon>
    </lineage>
</organism>
<dbReference type="Pfam" id="PF20436">
    <property type="entry name" value="LonB_AAA-LID"/>
    <property type="match status" value="1"/>
</dbReference>
<evidence type="ECO:0000313" key="6">
    <source>
        <dbReference type="EMBL" id="PTQ56162.1"/>
    </source>
</evidence>
<name>A0A2R6Y0K2_9BACL</name>
<comment type="caution">
    <text evidence="6">The sequence shown here is derived from an EMBL/GenBank/DDBJ whole genome shotgun (WGS) entry which is preliminary data.</text>
</comment>
<dbReference type="EMBL" id="PEBX01000041">
    <property type="protein sequence ID" value="PTQ56162.1"/>
    <property type="molecule type" value="Genomic_DNA"/>
</dbReference>
<dbReference type="SUPFAM" id="SSF52540">
    <property type="entry name" value="P-loop containing nucleoside triphosphate hydrolases"/>
    <property type="match status" value="1"/>
</dbReference>
<keyword evidence="2" id="KW-0720">Serine protease</keyword>
<evidence type="ECO:0000256" key="3">
    <source>
        <dbReference type="SAM" id="Coils"/>
    </source>
</evidence>
<dbReference type="Gene3D" id="1.10.8.60">
    <property type="match status" value="1"/>
</dbReference>
<sequence length="833" mass="93426">MRRLEADEVRKISLPDVFGHLGSAAFQPLEGILGQERAVAALQFGLNIHAEGFHVFVVGQPGTGRTTAVKTYLENIARTLPVPDDIAYVYNFQDPQHPRSLILPAGEGEKLKRAMADFVETVLHELPKAFEDERFQESRQKVMQQFDRERQERIARLSAEAAQYQFALEFLPQGIYYVPLKDGKPLSDEDFQKLSEEEKTALNERREALQTRLGQAMREFRLLERNLQEALKELDRSHAKAVLDVWLMPLLELFAAHQEVVHYLHDVREDMLDELPLLLNKQGGAEVQRMRPTGTRDDLARRYRINVIVDHRETKGAPVIVERNPTFPNLIGRIEREAIFGALVTDYTLLRAGSLLKANGGFLIIPVEELLKAPYAWDGLKRTLRAMRLVIEDVGEQYGLLAAKALRPEPVPLKIKVVLIGSPIHYYLLFQYDPEIRELFKVKAEFATTMPRTEENERAYASFFRTLSEKERLRPLTAGAMAKLVEHGARLAGEQGKLATRFAELADVVREANFYAEQEGGEADEADVKQEAGEAGEITAAHIEKSLKERFYRSSLLKERIEELYDQGVLLVHTDGKAVGAVNGLAVLSIGDLTFGVPKRITVTVSAGREGIIDIERESRLGGNIHTKGVLILSGYLRERYAREAPFPLAAQIVFEQSYDGVDGDSASSTELYALLSALAEIPLRQDLAVTGSVNQKGEIQAIGGVNEKIEGFFDICQQKGLTGTQGVIIPEANVQNLMLREDVVQHIREGTFHIYAVRTVDEGIELLTGIPAGKPDESGEYPEDSLHGRVIRRLRAFQAQLRRTPIPLTQRVEAATGQEERKEEPHDPEPKP</sequence>
<reference evidence="7" key="1">
    <citation type="journal article" date="2018" name="Sci. Rep.">
        <title>Lignite coal burning seam in the remote Altai Mountains harbors a hydrogen-driven thermophilic microbial community.</title>
        <authorList>
            <person name="Kadnikov V.V."/>
            <person name="Mardanov A.V."/>
            <person name="Ivasenko D.A."/>
            <person name="Antsiferov D.V."/>
            <person name="Beletsky A.V."/>
            <person name="Karnachuk O.V."/>
            <person name="Ravin N.V."/>
        </authorList>
    </citation>
    <scope>NUCLEOTIDE SEQUENCE [LARGE SCALE GENOMIC DNA]</scope>
</reference>
<dbReference type="InterPro" id="IPR027065">
    <property type="entry name" value="Lon_Prtase"/>
</dbReference>
<dbReference type="AlphaFoldDB" id="A0A2R6Y0K2"/>
<keyword evidence="3" id="KW-0175">Coiled coil</keyword>
<evidence type="ECO:0000259" key="5">
    <source>
        <dbReference type="PROSITE" id="PS51786"/>
    </source>
</evidence>
<dbReference type="InterPro" id="IPR008269">
    <property type="entry name" value="Lon_proteolytic"/>
</dbReference>
<dbReference type="PROSITE" id="PS51786">
    <property type="entry name" value="LON_PROTEOLYTIC"/>
    <property type="match status" value="1"/>
</dbReference>
<proteinExistence type="inferred from homology"/>
<feature type="domain" description="Lon proteolytic" evidence="5">
    <location>
        <begin position="576"/>
        <end position="771"/>
    </location>
</feature>
<dbReference type="Gene3D" id="3.40.50.300">
    <property type="entry name" value="P-loop containing nucleotide triphosphate hydrolases"/>
    <property type="match status" value="2"/>
</dbReference>
<dbReference type="GO" id="GO:0004252">
    <property type="term" value="F:serine-type endopeptidase activity"/>
    <property type="evidence" value="ECO:0007669"/>
    <property type="project" value="UniProtKB-UniRule"/>
</dbReference>
<dbReference type="InterPro" id="IPR041699">
    <property type="entry name" value="AAA_32"/>
</dbReference>
<dbReference type="PANTHER" id="PTHR10046">
    <property type="entry name" value="ATP DEPENDENT LON PROTEASE FAMILY MEMBER"/>
    <property type="match status" value="1"/>
</dbReference>
<feature type="active site" evidence="2">
    <location>
        <position position="709"/>
    </location>
</feature>
<dbReference type="Pfam" id="PF13654">
    <property type="entry name" value="AAA_32"/>
    <property type="match status" value="1"/>
</dbReference>
<dbReference type="InterPro" id="IPR014721">
    <property type="entry name" value="Ribsml_uS5_D2-typ_fold_subgr"/>
</dbReference>
<dbReference type="GO" id="GO:0004176">
    <property type="term" value="F:ATP-dependent peptidase activity"/>
    <property type="evidence" value="ECO:0007669"/>
    <property type="project" value="UniProtKB-UniRule"/>
</dbReference>
<dbReference type="Proteomes" id="UP000244338">
    <property type="component" value="Unassembled WGS sequence"/>
</dbReference>
<dbReference type="Pfam" id="PF20437">
    <property type="entry name" value="LonC_helical"/>
    <property type="match status" value="1"/>
</dbReference>
<dbReference type="InterPro" id="IPR046844">
    <property type="entry name" value="Lon-like_helical"/>
</dbReference>
<dbReference type="SUPFAM" id="SSF54211">
    <property type="entry name" value="Ribosomal protein S5 domain 2-like"/>
    <property type="match status" value="1"/>
</dbReference>
<protein>
    <recommendedName>
        <fullName evidence="2">endopeptidase La</fullName>
        <ecNumber evidence="2">3.4.21.53</ecNumber>
    </recommendedName>
</protein>
<keyword evidence="2" id="KW-0378">Hydrolase</keyword>
<dbReference type="GO" id="GO:0005524">
    <property type="term" value="F:ATP binding"/>
    <property type="evidence" value="ECO:0007669"/>
    <property type="project" value="InterPro"/>
</dbReference>